<dbReference type="Proteomes" id="UP000628079">
    <property type="component" value="Unassembled WGS sequence"/>
</dbReference>
<evidence type="ECO:0008006" key="3">
    <source>
        <dbReference type="Google" id="ProtNLM"/>
    </source>
</evidence>
<dbReference type="InterPro" id="IPR016181">
    <property type="entry name" value="Acyl_CoA_acyltransferase"/>
</dbReference>
<proteinExistence type="predicted"/>
<evidence type="ECO:0000313" key="2">
    <source>
        <dbReference type="Proteomes" id="UP000628079"/>
    </source>
</evidence>
<accession>A0A8H9FS75</accession>
<gene>
    <name evidence="1" type="ORF">GCM10011314_01030</name>
</gene>
<reference evidence="1" key="1">
    <citation type="journal article" date="2014" name="Int. J. Syst. Evol. Microbiol.">
        <title>Complete genome sequence of Corynebacterium casei LMG S-19264T (=DSM 44701T), isolated from a smear-ripened cheese.</title>
        <authorList>
            <consortium name="US DOE Joint Genome Institute (JGI-PGF)"/>
            <person name="Walter F."/>
            <person name="Albersmeier A."/>
            <person name="Kalinowski J."/>
            <person name="Ruckert C."/>
        </authorList>
    </citation>
    <scope>NUCLEOTIDE SEQUENCE</scope>
    <source>
        <strain evidence="1">CGMCC 1.10749</strain>
    </source>
</reference>
<protein>
    <recommendedName>
        <fullName evidence="3">N-acetyltransferase</fullName>
    </recommendedName>
</protein>
<sequence length="262" mass="29542">MRQGAVPLYGSGMELVVASLADRPDLAPLLREFDDPWPEFMKWDPVSDQYYSRAATTFAAWTLVAWDAADPERLVAKSHSIPFAMGEDLGRSELPDDGWDGVITWAFYDEVAGREPTHVSALEVAIRQDLQGTGLASVMLEHKRRNAARHGFHDLVAPVRPSLKHLHPHLPMTDYVTRMREDGLPEDPWLRLHVRVGGEVVKVCPRAMTISGTLAEWRRWTGLPFERSGDVEVPFALNPVHVSVEHDHAVYVEPGVWVHHRI</sequence>
<comment type="caution">
    <text evidence="1">The sequence shown here is derived from an EMBL/GenBank/DDBJ whole genome shotgun (WGS) entry which is preliminary data.</text>
</comment>
<organism evidence="1 2">
    <name type="scientific">Knoellia flava</name>
    <dbReference type="NCBI Taxonomy" id="913969"/>
    <lineage>
        <taxon>Bacteria</taxon>
        <taxon>Bacillati</taxon>
        <taxon>Actinomycetota</taxon>
        <taxon>Actinomycetes</taxon>
        <taxon>Micrococcales</taxon>
        <taxon>Intrasporangiaceae</taxon>
        <taxon>Knoellia</taxon>
    </lineage>
</organism>
<name>A0A8H9FS75_9MICO</name>
<dbReference type="AlphaFoldDB" id="A0A8H9FS75"/>
<evidence type="ECO:0000313" key="1">
    <source>
        <dbReference type="EMBL" id="GGB65607.1"/>
    </source>
</evidence>
<dbReference type="Gene3D" id="3.40.630.30">
    <property type="match status" value="1"/>
</dbReference>
<reference evidence="1" key="2">
    <citation type="submission" date="2020-09" db="EMBL/GenBank/DDBJ databases">
        <authorList>
            <person name="Sun Q."/>
            <person name="Zhou Y."/>
        </authorList>
    </citation>
    <scope>NUCLEOTIDE SEQUENCE</scope>
    <source>
        <strain evidence="1">CGMCC 1.10749</strain>
    </source>
</reference>
<dbReference type="EMBL" id="BMEA01000001">
    <property type="protein sequence ID" value="GGB65607.1"/>
    <property type="molecule type" value="Genomic_DNA"/>
</dbReference>
<dbReference type="SUPFAM" id="SSF55729">
    <property type="entry name" value="Acyl-CoA N-acyltransferases (Nat)"/>
    <property type="match status" value="1"/>
</dbReference>